<comment type="caution">
    <text evidence="1">The sequence shown here is derived from an EMBL/GenBank/DDBJ whole genome shotgun (WGS) entry which is preliminary data.</text>
</comment>
<proteinExistence type="predicted"/>
<dbReference type="AlphaFoldDB" id="A0A9N8J8E4"/>
<organism evidence="1 2">
    <name type="scientific">Aureobasidium vineae</name>
    <dbReference type="NCBI Taxonomy" id="2773715"/>
    <lineage>
        <taxon>Eukaryota</taxon>
        <taxon>Fungi</taxon>
        <taxon>Dikarya</taxon>
        <taxon>Ascomycota</taxon>
        <taxon>Pezizomycotina</taxon>
        <taxon>Dothideomycetes</taxon>
        <taxon>Dothideomycetidae</taxon>
        <taxon>Dothideales</taxon>
        <taxon>Saccotheciaceae</taxon>
        <taxon>Aureobasidium</taxon>
    </lineage>
</organism>
<accession>A0A9N8J8E4</accession>
<evidence type="ECO:0000313" key="2">
    <source>
        <dbReference type="Proteomes" id="UP000716446"/>
    </source>
</evidence>
<name>A0A9N8J8E4_9PEZI</name>
<sequence length="98" mass="11221">MYMHVDLEYTTGTTPSAHEKPTLLHTFLEKLSPTTSSLYHHLTIIDGSRNLTAKDMRILVDLINSKLPNLLTFSLEAVNPETKAWPDFVTSECWRDFL</sequence>
<reference evidence="1" key="1">
    <citation type="submission" date="2020-06" db="EMBL/GenBank/DDBJ databases">
        <authorList>
            <person name="Onetto C."/>
        </authorList>
    </citation>
    <scope>NUCLEOTIDE SEQUENCE</scope>
</reference>
<protein>
    <submittedName>
        <fullName evidence="1">Uncharacterized protein</fullName>
    </submittedName>
</protein>
<dbReference type="Proteomes" id="UP000716446">
    <property type="component" value="Unassembled WGS sequence"/>
</dbReference>
<gene>
    <name evidence="1" type="ORF">AWRI4619_LOCUS939</name>
</gene>
<evidence type="ECO:0000313" key="1">
    <source>
        <dbReference type="EMBL" id="CAD0082372.1"/>
    </source>
</evidence>
<keyword evidence="2" id="KW-1185">Reference proteome</keyword>
<dbReference type="EMBL" id="CAIJEN010000001">
    <property type="protein sequence ID" value="CAD0082372.1"/>
    <property type="molecule type" value="Genomic_DNA"/>
</dbReference>